<dbReference type="Pfam" id="PF01035">
    <property type="entry name" value="DNA_binding_1"/>
    <property type="match status" value="1"/>
</dbReference>
<dbReference type="RefSeq" id="WP_083049024.1">
    <property type="nucleotide sequence ID" value="NZ_MWQY01000005.1"/>
</dbReference>
<dbReference type="AlphaFoldDB" id="A0A1Y1RZZ9"/>
<feature type="domain" description="Methylated-DNA-[protein]-cysteine S-methyltransferase DNA binding" evidence="2">
    <location>
        <begin position="3"/>
        <end position="83"/>
    </location>
</feature>
<keyword evidence="1" id="KW-0227">DNA damage</keyword>
<comment type="caution">
    <text evidence="3">The sequence shown here is derived from an EMBL/GenBank/DDBJ whole genome shotgun (WGS) entry which is preliminary data.</text>
</comment>
<dbReference type="EMBL" id="MWQY01000005">
    <property type="protein sequence ID" value="ORC36524.1"/>
    <property type="molecule type" value="Genomic_DNA"/>
</dbReference>
<dbReference type="GO" id="GO:0003824">
    <property type="term" value="F:catalytic activity"/>
    <property type="evidence" value="ECO:0007669"/>
    <property type="project" value="InterPro"/>
</dbReference>
<keyword evidence="4" id="KW-1185">Reference proteome</keyword>
<dbReference type="InterPro" id="IPR036217">
    <property type="entry name" value="MethylDNA_cys_MeTrfase_DNAb"/>
</dbReference>
<dbReference type="SUPFAM" id="SSF46767">
    <property type="entry name" value="Methylated DNA-protein cysteine methyltransferase, C-terminal domain"/>
    <property type="match status" value="1"/>
</dbReference>
<evidence type="ECO:0000256" key="1">
    <source>
        <dbReference type="ARBA" id="ARBA00022763"/>
    </source>
</evidence>
<protein>
    <recommendedName>
        <fullName evidence="2">Methylated-DNA-[protein]-cysteine S-methyltransferase DNA binding domain-containing protein</fullName>
    </recommendedName>
</protein>
<gene>
    <name evidence="3" type="ORF">B4O97_05470</name>
</gene>
<accession>A0A1Y1RZZ9</accession>
<dbReference type="CDD" id="cd06445">
    <property type="entry name" value="ATase"/>
    <property type="match status" value="1"/>
</dbReference>
<proteinExistence type="predicted"/>
<dbReference type="Proteomes" id="UP000192343">
    <property type="component" value="Unassembled WGS sequence"/>
</dbReference>
<reference evidence="3 4" key="1">
    <citation type="submission" date="2017-03" db="EMBL/GenBank/DDBJ databases">
        <title>Draft Genome sequence of Marispirochaeta sp. strain JC444.</title>
        <authorList>
            <person name="Shivani Y."/>
            <person name="Subhash Y."/>
            <person name="Sasikala C."/>
            <person name="Ramana C."/>
        </authorList>
    </citation>
    <scope>NUCLEOTIDE SEQUENCE [LARGE SCALE GENOMIC DNA]</scope>
    <source>
        <strain evidence="3 4">JC444</strain>
    </source>
</reference>
<dbReference type="Gene3D" id="1.10.10.10">
    <property type="entry name" value="Winged helix-like DNA-binding domain superfamily/Winged helix DNA-binding domain"/>
    <property type="match status" value="1"/>
</dbReference>
<dbReference type="OrthoDB" id="9789813at2"/>
<dbReference type="PANTHER" id="PTHR42942">
    <property type="entry name" value="6-O-METHYLGUANINE DNA METHYLTRANSFERASE"/>
    <property type="match status" value="1"/>
</dbReference>
<name>A0A1Y1RZZ9_9SPIO</name>
<evidence type="ECO:0000259" key="2">
    <source>
        <dbReference type="Pfam" id="PF01035"/>
    </source>
</evidence>
<evidence type="ECO:0000313" key="3">
    <source>
        <dbReference type="EMBL" id="ORC36524.1"/>
    </source>
</evidence>
<organism evidence="3 4">
    <name type="scientific">Marispirochaeta aestuarii</name>
    <dbReference type="NCBI Taxonomy" id="1963862"/>
    <lineage>
        <taxon>Bacteria</taxon>
        <taxon>Pseudomonadati</taxon>
        <taxon>Spirochaetota</taxon>
        <taxon>Spirochaetia</taxon>
        <taxon>Spirochaetales</taxon>
        <taxon>Spirochaetaceae</taxon>
        <taxon>Marispirochaeta</taxon>
    </lineage>
</organism>
<dbReference type="PANTHER" id="PTHR42942:SF1">
    <property type="entry name" value="ALKYLTRANSFERASE-LIKE PROTEIN 1"/>
    <property type="match status" value="1"/>
</dbReference>
<dbReference type="GO" id="GO:0006281">
    <property type="term" value="P:DNA repair"/>
    <property type="evidence" value="ECO:0007669"/>
    <property type="project" value="InterPro"/>
</dbReference>
<dbReference type="InterPro" id="IPR052520">
    <property type="entry name" value="ATL_DNA_repair"/>
</dbReference>
<dbReference type="InterPro" id="IPR014048">
    <property type="entry name" value="MethylDNA_cys_MeTrfase_DNA-bd"/>
</dbReference>
<evidence type="ECO:0000313" key="4">
    <source>
        <dbReference type="Proteomes" id="UP000192343"/>
    </source>
</evidence>
<dbReference type="STRING" id="1963862.B4O97_05470"/>
<dbReference type="InterPro" id="IPR036388">
    <property type="entry name" value="WH-like_DNA-bd_sf"/>
</dbReference>
<sequence length="105" mass="11612">MSFSSAVIDIVRSIPRGSVASYGQIAIMAGNPRGARGVVWILRSSSRKYDLPWHRVLRVDGCIALRSGDGREEQISLLEAEGVPAPAGRVDMLTYRWNPRKMQNS</sequence>